<dbReference type="VEuPathDB" id="FungiDB:MYCTH_102652"/>
<dbReference type="AlphaFoldDB" id="G2QHR9"/>
<dbReference type="eggNOG" id="ENOG502RJUA">
    <property type="taxonomic scope" value="Eukaryota"/>
</dbReference>
<feature type="compositionally biased region" description="Basic and acidic residues" evidence="1">
    <location>
        <begin position="64"/>
        <end position="109"/>
    </location>
</feature>
<protein>
    <submittedName>
        <fullName evidence="2">Uncharacterized protein</fullName>
    </submittedName>
</protein>
<dbReference type="EMBL" id="CP003005">
    <property type="protein sequence ID" value="AEO58929.1"/>
    <property type="molecule type" value="Genomic_DNA"/>
</dbReference>
<reference evidence="2 3" key="1">
    <citation type="journal article" date="2011" name="Nat. Biotechnol.">
        <title>Comparative genomic analysis of the thermophilic biomass-degrading fungi Myceliophthora thermophila and Thielavia terrestris.</title>
        <authorList>
            <person name="Berka R.M."/>
            <person name="Grigoriev I.V."/>
            <person name="Otillar R."/>
            <person name="Salamov A."/>
            <person name="Grimwood J."/>
            <person name="Reid I."/>
            <person name="Ishmael N."/>
            <person name="John T."/>
            <person name="Darmond C."/>
            <person name="Moisan M.-C."/>
            <person name="Henrissat B."/>
            <person name="Coutinho P.M."/>
            <person name="Lombard V."/>
            <person name="Natvig D.O."/>
            <person name="Lindquist E."/>
            <person name="Schmutz J."/>
            <person name="Lucas S."/>
            <person name="Harris P."/>
            <person name="Powlowski J."/>
            <person name="Bellemare A."/>
            <person name="Taylor D."/>
            <person name="Butler G."/>
            <person name="de Vries R.P."/>
            <person name="Allijn I.E."/>
            <person name="van den Brink J."/>
            <person name="Ushinsky S."/>
            <person name="Storms R."/>
            <person name="Powell A.J."/>
            <person name="Paulsen I.T."/>
            <person name="Elbourne L.D.H."/>
            <person name="Baker S.E."/>
            <person name="Magnuson J."/>
            <person name="LaBoissiere S."/>
            <person name="Clutterbuck A.J."/>
            <person name="Martinez D."/>
            <person name="Wogulis M."/>
            <person name="de Leon A.L."/>
            <person name="Rey M.W."/>
            <person name="Tsang A."/>
        </authorList>
    </citation>
    <scope>NUCLEOTIDE SEQUENCE [LARGE SCALE GENOMIC DNA]</scope>
    <source>
        <strain evidence="3">ATCC 42464 / BCRC 31852 / DSM 1799</strain>
    </source>
</reference>
<dbReference type="OMA" id="ATPRVFK"/>
<dbReference type="Proteomes" id="UP000007322">
    <property type="component" value="Chromosome 4"/>
</dbReference>
<name>G2QHR9_THET4</name>
<keyword evidence="3" id="KW-1185">Reference proteome</keyword>
<gene>
    <name evidence="2" type="ORF">MYCTH_102652</name>
</gene>
<accession>G2QHR9</accession>
<dbReference type="GeneID" id="11513805"/>
<dbReference type="KEGG" id="mtm:MYCTH_102652"/>
<evidence type="ECO:0000313" key="2">
    <source>
        <dbReference type="EMBL" id="AEO58929.1"/>
    </source>
</evidence>
<sequence length="109" mass="11755">MARETRSQTGNSKPRVIPVIDTAPTITRKAAPKKKAKGAKPIGVTKNKAPKKEGFVTKVKSAAKKTEKKAVSVEKETQNSVEKAEKAEKAEKEAKPTTTTKKKEPAATK</sequence>
<dbReference type="InParanoid" id="G2QHR9"/>
<organism evidence="2 3">
    <name type="scientific">Thermothelomyces thermophilus (strain ATCC 42464 / BCRC 31852 / DSM 1799)</name>
    <name type="common">Sporotrichum thermophile</name>
    <dbReference type="NCBI Taxonomy" id="573729"/>
    <lineage>
        <taxon>Eukaryota</taxon>
        <taxon>Fungi</taxon>
        <taxon>Dikarya</taxon>
        <taxon>Ascomycota</taxon>
        <taxon>Pezizomycotina</taxon>
        <taxon>Sordariomycetes</taxon>
        <taxon>Sordariomycetidae</taxon>
        <taxon>Sordariales</taxon>
        <taxon>Chaetomiaceae</taxon>
        <taxon>Thermothelomyces</taxon>
    </lineage>
</organism>
<dbReference type="RefSeq" id="XP_003664174.1">
    <property type="nucleotide sequence ID" value="XM_003664126.1"/>
</dbReference>
<feature type="region of interest" description="Disordered" evidence="1">
    <location>
        <begin position="1"/>
        <end position="109"/>
    </location>
</feature>
<evidence type="ECO:0000313" key="3">
    <source>
        <dbReference type="Proteomes" id="UP000007322"/>
    </source>
</evidence>
<dbReference type="HOGENOM" id="CLU_146847_0_0_1"/>
<proteinExistence type="predicted"/>
<evidence type="ECO:0000256" key="1">
    <source>
        <dbReference type="SAM" id="MobiDB-lite"/>
    </source>
</evidence>